<keyword evidence="8" id="KW-1185">Reference proteome</keyword>
<dbReference type="PANTHER" id="PTHR46044:SF14">
    <property type="entry name" value="ARYLACETONITRILASE"/>
    <property type="match status" value="1"/>
</dbReference>
<name>A0ABR0EU13_ZASCE</name>
<dbReference type="Proteomes" id="UP001305779">
    <property type="component" value="Unassembled WGS sequence"/>
</dbReference>
<evidence type="ECO:0000259" key="6">
    <source>
        <dbReference type="PROSITE" id="PS50263"/>
    </source>
</evidence>
<dbReference type="EC" id="3.5.5.1" evidence="4"/>
<comment type="similarity">
    <text evidence="1">Belongs to the carbon-nitrogen hydrolase superfamily. Nitrilase family.</text>
</comment>
<evidence type="ECO:0000313" key="8">
    <source>
        <dbReference type="Proteomes" id="UP001305779"/>
    </source>
</evidence>
<evidence type="ECO:0000256" key="1">
    <source>
        <dbReference type="ARBA" id="ARBA00008129"/>
    </source>
</evidence>
<comment type="caution">
    <text evidence="7">The sequence shown here is derived from an EMBL/GenBank/DDBJ whole genome shotgun (WGS) entry which is preliminary data.</text>
</comment>
<gene>
    <name evidence="7" type="ORF">PRZ48_005516</name>
</gene>
<dbReference type="Pfam" id="PF00795">
    <property type="entry name" value="CN_hydrolase"/>
    <property type="match status" value="1"/>
</dbReference>
<evidence type="ECO:0000256" key="4">
    <source>
        <dbReference type="ARBA" id="ARBA00039045"/>
    </source>
</evidence>
<dbReference type="PROSITE" id="PS00920">
    <property type="entry name" value="NITRIL_CHT_1"/>
    <property type="match status" value="1"/>
</dbReference>
<evidence type="ECO:0000256" key="2">
    <source>
        <dbReference type="ARBA" id="ARBA00022801"/>
    </source>
</evidence>
<feature type="active site" description="Proton acceptor" evidence="5">
    <location>
        <position position="46"/>
    </location>
</feature>
<dbReference type="InterPro" id="IPR000132">
    <property type="entry name" value="Nitrilase/CN_hydratase_CS"/>
</dbReference>
<dbReference type="PROSITE" id="PS50263">
    <property type="entry name" value="CN_HYDROLASE"/>
    <property type="match status" value="1"/>
</dbReference>
<dbReference type="CDD" id="cd07564">
    <property type="entry name" value="nitrilases_CHs"/>
    <property type="match status" value="1"/>
</dbReference>
<dbReference type="EMBL" id="JAXOVC010000003">
    <property type="protein sequence ID" value="KAK4504600.1"/>
    <property type="molecule type" value="Genomic_DNA"/>
</dbReference>
<accession>A0ABR0EU13</accession>
<evidence type="ECO:0000256" key="5">
    <source>
        <dbReference type="PROSITE-ProRule" id="PRU10139"/>
    </source>
</evidence>
<comment type="catalytic activity">
    <reaction evidence="3">
        <text>a nitrile + 2 H2O = a carboxylate + NH4(+)</text>
        <dbReference type="Rhea" id="RHEA:21724"/>
        <dbReference type="ChEBI" id="CHEBI:15377"/>
        <dbReference type="ChEBI" id="CHEBI:18379"/>
        <dbReference type="ChEBI" id="CHEBI:28938"/>
        <dbReference type="ChEBI" id="CHEBI:29067"/>
        <dbReference type="EC" id="3.5.5.1"/>
    </reaction>
</comment>
<dbReference type="InterPro" id="IPR044149">
    <property type="entry name" value="Nitrilases_CHs"/>
</dbReference>
<organism evidence="7 8">
    <name type="scientific">Zasmidium cellare</name>
    <name type="common">Wine cellar mold</name>
    <name type="synonym">Racodium cellare</name>
    <dbReference type="NCBI Taxonomy" id="395010"/>
    <lineage>
        <taxon>Eukaryota</taxon>
        <taxon>Fungi</taxon>
        <taxon>Dikarya</taxon>
        <taxon>Ascomycota</taxon>
        <taxon>Pezizomycotina</taxon>
        <taxon>Dothideomycetes</taxon>
        <taxon>Dothideomycetidae</taxon>
        <taxon>Mycosphaerellales</taxon>
        <taxon>Mycosphaerellaceae</taxon>
        <taxon>Zasmidium</taxon>
    </lineage>
</organism>
<dbReference type="InterPro" id="IPR036526">
    <property type="entry name" value="C-N_Hydrolase_sf"/>
</dbReference>
<dbReference type="SUPFAM" id="SSF56317">
    <property type="entry name" value="Carbon-nitrogen hydrolase"/>
    <property type="match status" value="1"/>
</dbReference>
<reference evidence="7 8" key="1">
    <citation type="journal article" date="2023" name="G3 (Bethesda)">
        <title>A chromosome-level genome assembly of Zasmidium syzygii isolated from banana leaves.</title>
        <authorList>
            <person name="van Westerhoven A.C."/>
            <person name="Mehrabi R."/>
            <person name="Talebi R."/>
            <person name="Steentjes M.B.F."/>
            <person name="Corcolon B."/>
            <person name="Chong P.A."/>
            <person name="Kema G.H.J."/>
            <person name="Seidl M.F."/>
        </authorList>
    </citation>
    <scope>NUCLEOTIDE SEQUENCE [LARGE SCALE GENOMIC DNA]</scope>
    <source>
        <strain evidence="7 8">P124</strain>
    </source>
</reference>
<dbReference type="InterPro" id="IPR003010">
    <property type="entry name" value="C-N_Hydrolase"/>
</dbReference>
<sequence length="326" mass="36525">MTTRKWKAAVSQSEPCWLDKAAGVKKTISLIREAKSNGASLVAFAELWLPGYPIFLWSGTYIENINLVQQYIKNSLSAHGLEMLEIRRAAKDEEIYVALGFSEVDGGSLYMAQMLIGPEGDVLMHRKKIKPTHMERTMFGEGTGDSLRNVVDTPLGKIGMLNCWEHFQPLLKYHTFSQGEEVHIAAWPNNRMSTTLEPWSISMRASPVLASQMYAVEGQAWVLCTNSPVSEEGIERNTSEVQEKRWQREIGGGVAAVYGPDGGKMTLEIETTFDGLIYCEVDLDKVFETKALAESVGAYSWPDLRSMMSRRILLLKSSMGINHYMN</sequence>
<evidence type="ECO:0000313" key="7">
    <source>
        <dbReference type="EMBL" id="KAK4504600.1"/>
    </source>
</evidence>
<feature type="domain" description="CN hydrolase" evidence="6">
    <location>
        <begin position="6"/>
        <end position="283"/>
    </location>
</feature>
<protein>
    <recommendedName>
        <fullName evidence="4">nitrilase</fullName>
        <ecNumber evidence="4">3.5.5.1</ecNumber>
    </recommendedName>
</protein>
<keyword evidence="2" id="KW-0378">Hydrolase</keyword>
<proteinExistence type="inferred from homology"/>
<dbReference type="Gene3D" id="3.60.110.10">
    <property type="entry name" value="Carbon-nitrogen hydrolase"/>
    <property type="match status" value="1"/>
</dbReference>
<dbReference type="PANTHER" id="PTHR46044">
    <property type="entry name" value="NITRILASE"/>
    <property type="match status" value="1"/>
</dbReference>
<evidence type="ECO:0000256" key="3">
    <source>
        <dbReference type="ARBA" id="ARBA00036406"/>
    </source>
</evidence>